<dbReference type="Pfam" id="PF12651">
    <property type="entry name" value="RHH_3"/>
    <property type="match status" value="1"/>
</dbReference>
<dbReference type="InterPro" id="IPR010985">
    <property type="entry name" value="Ribbon_hlx_hlx"/>
</dbReference>
<sequence length="47" mass="5505">MTRHITIKLADEYHQEIKEISEKTGITLTAIIKQGLKLRVEQLKKEK</sequence>
<dbReference type="AlphaFoldDB" id="A0A6A7KAS3"/>
<name>A0A6A7KAS3_9FIRM</name>
<reference evidence="2 3" key="1">
    <citation type="submission" date="2019-10" db="EMBL/GenBank/DDBJ databases">
        <title>Alkalibaculum tamaniensis sp.nov., a new alkaliphilic acetogen, isolated on methoxylated aromatics from a mud volcano.</title>
        <authorList>
            <person name="Khomyakova M.A."/>
            <person name="Merkel A.Y."/>
            <person name="Bonch-Osmolovskaya E.A."/>
            <person name="Slobodkin A.I."/>
        </authorList>
    </citation>
    <scope>NUCLEOTIDE SEQUENCE [LARGE SCALE GENOMIC DNA]</scope>
    <source>
        <strain evidence="2 3">M08DMB</strain>
    </source>
</reference>
<evidence type="ECO:0000259" key="1">
    <source>
        <dbReference type="Pfam" id="PF12651"/>
    </source>
</evidence>
<keyword evidence="3" id="KW-1185">Reference proteome</keyword>
<gene>
    <name evidence="2" type="ORF">GC105_11910</name>
</gene>
<protein>
    <submittedName>
        <fullName evidence="2">Ribbon-helix-helix domain-containing protein</fullName>
    </submittedName>
</protein>
<proteinExistence type="predicted"/>
<dbReference type="RefSeq" id="WP_152805068.1">
    <property type="nucleotide sequence ID" value="NZ_WHNX01000019.1"/>
</dbReference>
<accession>A0A6A7KAS3</accession>
<dbReference type="SUPFAM" id="SSF47598">
    <property type="entry name" value="Ribbon-helix-helix"/>
    <property type="match status" value="1"/>
</dbReference>
<evidence type="ECO:0000313" key="2">
    <source>
        <dbReference type="EMBL" id="MPW26496.1"/>
    </source>
</evidence>
<dbReference type="Proteomes" id="UP000440004">
    <property type="component" value="Unassembled WGS sequence"/>
</dbReference>
<organism evidence="2 3">
    <name type="scientific">Alkalibaculum sporogenes</name>
    <dbReference type="NCBI Taxonomy" id="2655001"/>
    <lineage>
        <taxon>Bacteria</taxon>
        <taxon>Bacillati</taxon>
        <taxon>Bacillota</taxon>
        <taxon>Clostridia</taxon>
        <taxon>Eubacteriales</taxon>
        <taxon>Eubacteriaceae</taxon>
        <taxon>Alkalibaculum</taxon>
    </lineage>
</organism>
<dbReference type="GO" id="GO:0006355">
    <property type="term" value="P:regulation of DNA-templated transcription"/>
    <property type="evidence" value="ECO:0007669"/>
    <property type="project" value="InterPro"/>
</dbReference>
<dbReference type="InterPro" id="IPR038733">
    <property type="entry name" value="Predicted_DNA_bind_prot_RHH"/>
</dbReference>
<feature type="domain" description="Predicted DNA-binding protein ribbon-helix-helix" evidence="1">
    <location>
        <begin position="4"/>
        <end position="38"/>
    </location>
</feature>
<comment type="caution">
    <text evidence="2">The sequence shown here is derived from an EMBL/GenBank/DDBJ whole genome shotgun (WGS) entry which is preliminary data.</text>
</comment>
<dbReference type="EMBL" id="WHNX01000019">
    <property type="protein sequence ID" value="MPW26496.1"/>
    <property type="molecule type" value="Genomic_DNA"/>
</dbReference>
<evidence type="ECO:0000313" key="3">
    <source>
        <dbReference type="Proteomes" id="UP000440004"/>
    </source>
</evidence>